<keyword evidence="4 8" id="KW-0812">Transmembrane</keyword>
<evidence type="ECO:0000256" key="2">
    <source>
        <dbReference type="ARBA" id="ARBA00010992"/>
    </source>
</evidence>
<dbReference type="GO" id="GO:0015798">
    <property type="term" value="P:myo-inositol transport"/>
    <property type="evidence" value="ECO:0007669"/>
    <property type="project" value="UniProtKB-ARBA"/>
</dbReference>
<dbReference type="PRINTS" id="PR00171">
    <property type="entry name" value="SUGRTRNSPORT"/>
</dbReference>
<feature type="domain" description="Major facilitator superfamily (MFS) profile" evidence="9">
    <location>
        <begin position="1"/>
        <end position="461"/>
    </location>
</feature>
<evidence type="ECO:0000256" key="7">
    <source>
        <dbReference type="SAM" id="MobiDB-lite"/>
    </source>
</evidence>
<feature type="transmembrane region" description="Helical" evidence="8">
    <location>
        <begin position="310"/>
        <end position="329"/>
    </location>
</feature>
<feature type="transmembrane region" description="Helical" evidence="8">
    <location>
        <begin position="371"/>
        <end position="394"/>
    </location>
</feature>
<dbReference type="InterPro" id="IPR036259">
    <property type="entry name" value="MFS_trans_sf"/>
</dbReference>
<dbReference type="InterPro" id="IPR005828">
    <property type="entry name" value="MFS_sugar_transport-like"/>
</dbReference>
<feature type="transmembrane region" description="Helical" evidence="8">
    <location>
        <begin position="341"/>
        <end position="359"/>
    </location>
</feature>
<dbReference type="InterPro" id="IPR003663">
    <property type="entry name" value="Sugar/inositol_transpt"/>
</dbReference>
<dbReference type="GO" id="GO:0022857">
    <property type="term" value="F:transmembrane transporter activity"/>
    <property type="evidence" value="ECO:0007669"/>
    <property type="project" value="InterPro"/>
</dbReference>
<evidence type="ECO:0000256" key="6">
    <source>
        <dbReference type="ARBA" id="ARBA00023136"/>
    </source>
</evidence>
<feature type="transmembrane region" description="Helical" evidence="8">
    <location>
        <begin position="98"/>
        <end position="120"/>
    </location>
</feature>
<comment type="subcellular location">
    <subcellularLocation>
        <location evidence="1">Membrane</location>
        <topology evidence="1">Multi-pass membrane protein</topology>
    </subcellularLocation>
</comment>
<evidence type="ECO:0000256" key="5">
    <source>
        <dbReference type="ARBA" id="ARBA00022989"/>
    </source>
</evidence>
<keyword evidence="5 8" id="KW-1133">Transmembrane helix</keyword>
<name>A0A2I1CSI6_ASPC2</name>
<dbReference type="RefSeq" id="XP_024689172.1">
    <property type="nucleotide sequence ID" value="XM_024837810.1"/>
</dbReference>
<keyword evidence="6 8" id="KW-0472">Membrane</keyword>
<reference evidence="10" key="1">
    <citation type="submission" date="2016-12" db="EMBL/GenBank/DDBJ databases">
        <title>The genomes of Aspergillus section Nigri reveals drivers in fungal speciation.</title>
        <authorList>
            <consortium name="DOE Joint Genome Institute"/>
            <person name="Vesth T.C."/>
            <person name="Nybo J."/>
            <person name="Theobald S."/>
            <person name="Brandl J."/>
            <person name="Frisvad J.C."/>
            <person name="Nielsen K.F."/>
            <person name="Lyhne E.K."/>
            <person name="Kogle M.E."/>
            <person name="Kuo A."/>
            <person name="Riley R."/>
            <person name="Clum A."/>
            <person name="Nolan M."/>
            <person name="Lipzen A."/>
            <person name="Salamov A."/>
            <person name="Henrissat B."/>
            <person name="Wiebenga A."/>
            <person name="De vries R.P."/>
            <person name="Grigoriev I.V."/>
            <person name="Mortensen U.H."/>
            <person name="Andersen M.R."/>
            <person name="Baker S.E."/>
        </authorList>
    </citation>
    <scope>NUCLEOTIDE SEQUENCE</scope>
    <source>
        <strain evidence="10">IBT 28561</strain>
    </source>
</reference>
<dbReference type="PROSITE" id="PS50850">
    <property type="entry name" value="MFS"/>
    <property type="match status" value="1"/>
</dbReference>
<evidence type="ECO:0000256" key="8">
    <source>
        <dbReference type="SAM" id="Phobius"/>
    </source>
</evidence>
<dbReference type="GO" id="GO:0015791">
    <property type="term" value="P:polyol transmembrane transport"/>
    <property type="evidence" value="ECO:0007669"/>
    <property type="project" value="UniProtKB-ARBA"/>
</dbReference>
<feature type="transmembrane region" description="Helical" evidence="8">
    <location>
        <begin position="438"/>
        <end position="457"/>
    </location>
</feature>
<dbReference type="GO" id="GO:0016020">
    <property type="term" value="C:membrane"/>
    <property type="evidence" value="ECO:0007669"/>
    <property type="project" value="UniProtKB-SubCell"/>
</dbReference>
<dbReference type="AlphaFoldDB" id="A0A2I1CSI6"/>
<dbReference type="SUPFAM" id="SSF103473">
    <property type="entry name" value="MFS general substrate transporter"/>
    <property type="match status" value="1"/>
</dbReference>
<dbReference type="InterPro" id="IPR020846">
    <property type="entry name" value="MFS_dom"/>
</dbReference>
<dbReference type="PANTHER" id="PTHR48020:SF40">
    <property type="entry name" value="MAJOR FACILITATOR SUPERFAMILY (MFS) PROFILE DOMAIN-CONTAINING PROTEIN"/>
    <property type="match status" value="1"/>
</dbReference>
<dbReference type="OrthoDB" id="6339427at2759"/>
<evidence type="ECO:0000256" key="4">
    <source>
        <dbReference type="ARBA" id="ARBA00022692"/>
    </source>
</evidence>
<evidence type="ECO:0000256" key="1">
    <source>
        <dbReference type="ARBA" id="ARBA00004141"/>
    </source>
</evidence>
<dbReference type="Pfam" id="PF00083">
    <property type="entry name" value="Sugar_tr"/>
    <property type="match status" value="2"/>
</dbReference>
<dbReference type="GeneID" id="36545334"/>
<keyword evidence="11" id="KW-1185">Reference proteome</keyword>
<dbReference type="EMBL" id="MSFM01000014">
    <property type="protein sequence ID" value="PKY00578.1"/>
    <property type="molecule type" value="Genomic_DNA"/>
</dbReference>
<comment type="caution">
    <text evidence="10">The sequence shown here is derived from an EMBL/GenBank/DDBJ whole genome shotgun (WGS) entry which is preliminary data.</text>
</comment>
<organism evidence="10 11">
    <name type="scientific">Aspergillus campestris (strain IBT 28561)</name>
    <dbReference type="NCBI Taxonomy" id="1392248"/>
    <lineage>
        <taxon>Eukaryota</taxon>
        <taxon>Fungi</taxon>
        <taxon>Dikarya</taxon>
        <taxon>Ascomycota</taxon>
        <taxon>Pezizomycotina</taxon>
        <taxon>Eurotiomycetes</taxon>
        <taxon>Eurotiomycetidae</taxon>
        <taxon>Eurotiales</taxon>
        <taxon>Aspergillaceae</taxon>
        <taxon>Aspergillus</taxon>
        <taxon>Aspergillus subgen. Circumdati</taxon>
    </lineage>
</organism>
<protein>
    <submittedName>
        <fullName evidence="10">MFS general substrate transporter</fullName>
    </submittedName>
</protein>
<keyword evidence="3" id="KW-0813">Transport</keyword>
<gene>
    <name evidence="10" type="ORF">P168DRAFT_293441</name>
</gene>
<accession>A0A2I1CSI6</accession>
<feature type="region of interest" description="Disordered" evidence="7">
    <location>
        <begin position="193"/>
        <end position="217"/>
    </location>
</feature>
<evidence type="ECO:0000259" key="9">
    <source>
        <dbReference type="PROSITE" id="PS50850"/>
    </source>
</evidence>
<dbReference type="Proteomes" id="UP000234254">
    <property type="component" value="Unassembled WGS sequence"/>
</dbReference>
<sequence>MDDNDYLAGFIDAAPWLSASVIGAWSSDLLQEASNGRRPALLLSSILCAAFALGSARCESWVQLLICRICLGFGIGAKASIAPVFAAEAAADHLRGRLLIMWQFFDAAGIFLGFLTVWIVDHSWRALLATAAIPALIMLFLVFLCPESPRFLIRRGHYRAAFGVLCQLRPTEVQAARDLFYIHSQLQKEATLIKDQTAPDQQAGRDPASGMPLEHSPDQAGEDQYLKMVQNSSYLHRVGALWNVPRNRNACIAAFIVMASQQLCGINVLSFYSSKLYDDIHQPANKDRQPRPVVRNRELTANELHRRTRVAWLNFGFGLANFLCTLPAFRLIDRYSRRQLLLTSLGAMFFCLVAIGGFYEIDDVNTRLGPIATFTVVLFNVAYGVGAGPIPFTFSAEAFPLSYREVGMSFSVMVNFLGLGLLVLFVPKLTQALGNPELLFLFSGLDVIAFILVFLFVPGASSKYTLEEMNGIFKHRMVCHVRWHLSLFRVFRGQERGDFEEFCVCKDSGE</sequence>
<dbReference type="Gene3D" id="1.20.1250.20">
    <property type="entry name" value="MFS general substrate transporter like domains"/>
    <property type="match status" value="1"/>
</dbReference>
<dbReference type="InterPro" id="IPR050814">
    <property type="entry name" value="Myo-inositol_Transporter"/>
</dbReference>
<proteinExistence type="inferred from homology"/>
<dbReference type="VEuPathDB" id="FungiDB:P168DRAFT_293441"/>
<evidence type="ECO:0000313" key="11">
    <source>
        <dbReference type="Proteomes" id="UP000234254"/>
    </source>
</evidence>
<feature type="transmembrane region" description="Helical" evidence="8">
    <location>
        <begin position="126"/>
        <end position="145"/>
    </location>
</feature>
<dbReference type="PANTHER" id="PTHR48020">
    <property type="entry name" value="PROTON MYO-INOSITOL COTRANSPORTER"/>
    <property type="match status" value="1"/>
</dbReference>
<evidence type="ECO:0000313" key="10">
    <source>
        <dbReference type="EMBL" id="PKY00578.1"/>
    </source>
</evidence>
<feature type="transmembrane region" description="Helical" evidence="8">
    <location>
        <begin position="62"/>
        <end position="86"/>
    </location>
</feature>
<evidence type="ECO:0000256" key="3">
    <source>
        <dbReference type="ARBA" id="ARBA00022448"/>
    </source>
</evidence>
<feature type="transmembrane region" description="Helical" evidence="8">
    <location>
        <begin position="406"/>
        <end position="426"/>
    </location>
</feature>
<comment type="similarity">
    <text evidence="2">Belongs to the major facilitator superfamily. Sugar transporter (TC 2.A.1.1) family.</text>
</comment>